<dbReference type="EMBL" id="NGJU01000026">
    <property type="protein sequence ID" value="RST91903.1"/>
    <property type="molecule type" value="Genomic_DNA"/>
</dbReference>
<dbReference type="PANTHER" id="PTHR31302:SF31">
    <property type="entry name" value="PHOSPHODIESTERASE YAEI"/>
    <property type="match status" value="1"/>
</dbReference>
<dbReference type="AlphaFoldDB" id="A0A429ZE03"/>
<evidence type="ECO:0000313" key="5">
    <source>
        <dbReference type="Proteomes" id="UP000287239"/>
    </source>
</evidence>
<evidence type="ECO:0000256" key="2">
    <source>
        <dbReference type="ARBA" id="ARBA00022801"/>
    </source>
</evidence>
<organism evidence="4 5">
    <name type="scientific">Vagococcus salmoninarum</name>
    <dbReference type="NCBI Taxonomy" id="2739"/>
    <lineage>
        <taxon>Bacteria</taxon>
        <taxon>Bacillati</taxon>
        <taxon>Bacillota</taxon>
        <taxon>Bacilli</taxon>
        <taxon>Lactobacillales</taxon>
        <taxon>Enterococcaceae</taxon>
        <taxon>Vagococcus</taxon>
    </lineage>
</organism>
<sequence>MTYFLIILIFISAFCLYGLWTNRQLELEAITLPISDLPEELANLKILHVSDIHLRRLRVPLTTLLKTSQDTTPDLILITGDTIDRTESLDSSKILTVINDFAQIAPTFVIEGNHETSSGQLETWRQLIISSQAQLLENQFTTIEINEQMIGLIGLRNEETDLPAEVKAKTTEQSLNLLLAHHPELFNEYAASFKDYPIQAVFSGHAHGGQIRLPGIDGLLSPHQGWFPKLTNGVYLHQKKENFTLVVSRGLSNSKFPFRINNKPHLLLVTLVKS</sequence>
<keyword evidence="1" id="KW-0479">Metal-binding</keyword>
<evidence type="ECO:0000259" key="3">
    <source>
        <dbReference type="Pfam" id="PF00149"/>
    </source>
</evidence>
<dbReference type="Gene3D" id="3.60.21.10">
    <property type="match status" value="1"/>
</dbReference>
<dbReference type="SUPFAM" id="SSF56300">
    <property type="entry name" value="Metallo-dependent phosphatases"/>
    <property type="match status" value="1"/>
</dbReference>
<dbReference type="InterPro" id="IPR051158">
    <property type="entry name" value="Metallophosphoesterase_sf"/>
</dbReference>
<dbReference type="Proteomes" id="UP000287239">
    <property type="component" value="Unassembled WGS sequence"/>
</dbReference>
<reference evidence="4 5" key="1">
    <citation type="submission" date="2017-05" db="EMBL/GenBank/DDBJ databases">
        <title>Vagococcus spp. assemblies.</title>
        <authorList>
            <person name="Gulvik C.A."/>
        </authorList>
    </citation>
    <scope>NUCLEOTIDE SEQUENCE [LARGE SCALE GENOMIC DNA]</scope>
    <source>
        <strain evidence="4 5">NCFB 2777</strain>
    </source>
</reference>
<protein>
    <recommendedName>
        <fullName evidence="3">Calcineurin-like phosphoesterase domain-containing protein</fullName>
    </recommendedName>
</protein>
<keyword evidence="2" id="KW-0378">Hydrolase</keyword>
<dbReference type="PANTHER" id="PTHR31302">
    <property type="entry name" value="TRANSMEMBRANE PROTEIN WITH METALLOPHOSPHOESTERASE DOMAIN-RELATED"/>
    <property type="match status" value="1"/>
</dbReference>
<evidence type="ECO:0000313" key="4">
    <source>
        <dbReference type="EMBL" id="RST91903.1"/>
    </source>
</evidence>
<name>A0A429ZE03_9ENTE</name>
<dbReference type="Pfam" id="PF00149">
    <property type="entry name" value="Metallophos"/>
    <property type="match status" value="1"/>
</dbReference>
<dbReference type="OrthoDB" id="9780884at2"/>
<evidence type="ECO:0000256" key="1">
    <source>
        <dbReference type="ARBA" id="ARBA00022723"/>
    </source>
</evidence>
<gene>
    <name evidence="4" type="ORF">CBF35_13790</name>
</gene>
<comment type="caution">
    <text evidence="4">The sequence shown here is derived from an EMBL/GenBank/DDBJ whole genome shotgun (WGS) entry which is preliminary data.</text>
</comment>
<dbReference type="InterPro" id="IPR004843">
    <property type="entry name" value="Calcineurin-like_PHP"/>
</dbReference>
<accession>A0A429ZE03</accession>
<keyword evidence="5" id="KW-1185">Reference proteome</keyword>
<dbReference type="RefSeq" id="WP_126782138.1">
    <property type="nucleotide sequence ID" value="NZ_CAUQJP010000040.1"/>
</dbReference>
<dbReference type="InterPro" id="IPR029052">
    <property type="entry name" value="Metallo-depent_PP-like"/>
</dbReference>
<feature type="domain" description="Calcineurin-like phosphoesterase" evidence="3">
    <location>
        <begin position="44"/>
        <end position="208"/>
    </location>
</feature>
<dbReference type="GO" id="GO:0009245">
    <property type="term" value="P:lipid A biosynthetic process"/>
    <property type="evidence" value="ECO:0007669"/>
    <property type="project" value="TreeGrafter"/>
</dbReference>
<dbReference type="GO" id="GO:0046872">
    <property type="term" value="F:metal ion binding"/>
    <property type="evidence" value="ECO:0007669"/>
    <property type="project" value="UniProtKB-KW"/>
</dbReference>
<dbReference type="GO" id="GO:0008758">
    <property type="term" value="F:UDP-2,3-diacylglucosamine hydrolase activity"/>
    <property type="evidence" value="ECO:0007669"/>
    <property type="project" value="TreeGrafter"/>
</dbReference>
<proteinExistence type="predicted"/>
<dbReference type="GO" id="GO:0016020">
    <property type="term" value="C:membrane"/>
    <property type="evidence" value="ECO:0007669"/>
    <property type="project" value="GOC"/>
</dbReference>
<dbReference type="GeneID" id="98569416"/>